<evidence type="ECO:0000256" key="1">
    <source>
        <dbReference type="SAM" id="Coils"/>
    </source>
</evidence>
<accession>A0ABY7GRK4</accession>
<dbReference type="SUPFAM" id="SSF48452">
    <property type="entry name" value="TPR-like"/>
    <property type="match status" value="1"/>
</dbReference>
<dbReference type="InterPro" id="IPR011990">
    <property type="entry name" value="TPR-like_helical_dom_sf"/>
</dbReference>
<gene>
    <name evidence="3" type="ORF">O0S08_25665</name>
</gene>
<organism evidence="3 4">
    <name type="scientific">Nannocystis punicea</name>
    <dbReference type="NCBI Taxonomy" id="2995304"/>
    <lineage>
        <taxon>Bacteria</taxon>
        <taxon>Pseudomonadati</taxon>
        <taxon>Myxococcota</taxon>
        <taxon>Polyangia</taxon>
        <taxon>Nannocystales</taxon>
        <taxon>Nannocystaceae</taxon>
        <taxon>Nannocystis</taxon>
    </lineage>
</organism>
<keyword evidence="4" id="KW-1185">Reference proteome</keyword>
<keyword evidence="1" id="KW-0175">Coiled coil</keyword>
<dbReference type="InterPro" id="IPR024983">
    <property type="entry name" value="CHAT_dom"/>
</dbReference>
<name>A0ABY7GRK4_9BACT</name>
<reference evidence="3" key="1">
    <citation type="submission" date="2022-11" db="EMBL/GenBank/DDBJ databases">
        <title>Minimal conservation of predation-associated metabolite biosynthetic gene clusters underscores biosynthetic potential of Myxococcota including descriptions for ten novel species: Archangium lansinium sp. nov., Myxococcus landrumus sp. nov., Nannocystis bai.</title>
        <authorList>
            <person name="Ahearne A."/>
            <person name="Stevens C."/>
            <person name="Dowd S."/>
        </authorList>
    </citation>
    <scope>NUCLEOTIDE SEQUENCE</scope>
    <source>
        <strain evidence="3">Fl3</strain>
    </source>
</reference>
<dbReference type="Proteomes" id="UP001164459">
    <property type="component" value="Chromosome"/>
</dbReference>
<dbReference type="Gene3D" id="1.25.40.10">
    <property type="entry name" value="Tetratricopeptide repeat domain"/>
    <property type="match status" value="1"/>
</dbReference>
<protein>
    <submittedName>
        <fullName evidence="3">CHAT domain-containing protein</fullName>
    </submittedName>
</protein>
<sequence>MSYAPGAPPPTPAATVTAAAAPEVIPLNCDEFTAGRTCGLRGDSTLELWIAAPPAEAPRVELDGVPLVAAWTAAGDGSKTELRPTPGLLGLHPPDASWRWELRITAAEAVPRELAEIENRSTIADIDEALLDLLQLLPALGGAARAEALALQGDIEFRRGDISAALESYELAFDASVAAHLLGRASDIAATAVFACAALVHDLPGARRWLSRHLTLVADLPKAELRHDYYGGLVAERLGDAGTALRLFRRHAQRVRTVGLTHELAATLSATGVLLARLGDATGADTAFTEALSLGDAIDRDERVVILHNAAWTSLEARLRGRNAPDPEPRFAEVAAAFAEDGPFPDRFQATDALMNLTYAAVLRGDVAAAEASLTRADAPGRRLDRWRLYLSARIDLLAGRHAQAGRRFDQLAVRARDESDRGLEWSAQVGAAEALIAQRRLTEALERYRLADALHRSDVGRLAVDAGRERFSAERDQAAQRLVALLLDLGRPDEAFCAARRARAHAFTDLAAVQRDPAALAAYRDDRAALDVAFESSWELPRREGEAERERIRQRRRDLDARLDAALRDDRTHKLQDSPNGHVHTDMSHETSCSALRPVAGGELLLVYYPLGRDHVGFARDADQLVFTRIDGDLPADLELRAERLLGAFDTAIERAERIAVAASGPLAAEAFHALSWRGAPLVAARPVAFTLDLPRAARPSRPLARVAQLVPPSNLAHAEEEAGAAADVFRGHGVGVDRLRGDEPDLTRRLAGVDLLHFVGHARGDGWSGALDLGGDRSFSVGDLLASSAPAVAVLSGCETGLLDPRAHGGGMSLAHALLLAGADVVIAADARVADDLASALIPATLTAIADGVAPVAALRAAQDRLRGTREDWSRFRAYVP</sequence>
<dbReference type="RefSeq" id="WP_269031908.1">
    <property type="nucleotide sequence ID" value="NZ_CP114040.1"/>
</dbReference>
<feature type="coiled-coil region" evidence="1">
    <location>
        <begin position="543"/>
        <end position="570"/>
    </location>
</feature>
<dbReference type="EMBL" id="CP114040">
    <property type="protein sequence ID" value="WAS89597.1"/>
    <property type="molecule type" value="Genomic_DNA"/>
</dbReference>
<evidence type="ECO:0000313" key="3">
    <source>
        <dbReference type="EMBL" id="WAS89597.1"/>
    </source>
</evidence>
<proteinExistence type="predicted"/>
<evidence type="ECO:0000313" key="4">
    <source>
        <dbReference type="Proteomes" id="UP001164459"/>
    </source>
</evidence>
<feature type="domain" description="CHAT" evidence="2">
    <location>
        <begin position="660"/>
        <end position="873"/>
    </location>
</feature>
<dbReference type="Pfam" id="PF12770">
    <property type="entry name" value="CHAT"/>
    <property type="match status" value="1"/>
</dbReference>
<evidence type="ECO:0000259" key="2">
    <source>
        <dbReference type="Pfam" id="PF12770"/>
    </source>
</evidence>